<dbReference type="PANTHER" id="PTHR35042:SF1">
    <property type="entry name" value="DUF1772-DOMAIN-CONTAINING PROTEIN"/>
    <property type="match status" value="1"/>
</dbReference>
<accession>A0A6A5SXE4</accession>
<evidence type="ECO:0000256" key="5">
    <source>
        <dbReference type="ARBA" id="ARBA00034313"/>
    </source>
</evidence>
<evidence type="ECO:0000256" key="6">
    <source>
        <dbReference type="SAM" id="MobiDB-lite"/>
    </source>
</evidence>
<evidence type="ECO:0000256" key="4">
    <source>
        <dbReference type="ARBA" id="ARBA00023136"/>
    </source>
</evidence>
<keyword evidence="9" id="KW-1185">Reference proteome</keyword>
<sequence>MSATQTIQVFSISTALMASGGIACLSLFDIPLLKSQPASRSLPMIRWLFSRGSHIFPTAAVSSASGFAYLAYTSIPTLSTKTLSSLLQQAIKGKPGLYLAAAALSMSIAPITSTMIPTNFRLIQKNEELGGSRSVKSAAYREHTGAKQRNAEESVEGKDDVSQWTDLSRPQEKTRKESTKEEDEEVRGLMDKFARLNMLRAVGIGAGGIVGLMAAL</sequence>
<name>A0A6A5SXE4_9PLEO</name>
<organism evidence="8 9">
    <name type="scientific">Clathrospora elynae</name>
    <dbReference type="NCBI Taxonomy" id="706981"/>
    <lineage>
        <taxon>Eukaryota</taxon>
        <taxon>Fungi</taxon>
        <taxon>Dikarya</taxon>
        <taxon>Ascomycota</taxon>
        <taxon>Pezizomycotina</taxon>
        <taxon>Dothideomycetes</taxon>
        <taxon>Pleosporomycetidae</taxon>
        <taxon>Pleosporales</taxon>
        <taxon>Diademaceae</taxon>
        <taxon>Clathrospora</taxon>
    </lineage>
</organism>
<keyword evidence="2 7" id="KW-0812">Transmembrane</keyword>
<reference evidence="8" key="1">
    <citation type="journal article" date="2020" name="Stud. Mycol.">
        <title>101 Dothideomycetes genomes: a test case for predicting lifestyles and emergence of pathogens.</title>
        <authorList>
            <person name="Haridas S."/>
            <person name="Albert R."/>
            <person name="Binder M."/>
            <person name="Bloem J."/>
            <person name="Labutti K."/>
            <person name="Salamov A."/>
            <person name="Andreopoulos B."/>
            <person name="Baker S."/>
            <person name="Barry K."/>
            <person name="Bills G."/>
            <person name="Bluhm B."/>
            <person name="Cannon C."/>
            <person name="Castanera R."/>
            <person name="Culley D."/>
            <person name="Daum C."/>
            <person name="Ezra D."/>
            <person name="Gonzalez J."/>
            <person name="Henrissat B."/>
            <person name="Kuo A."/>
            <person name="Liang C."/>
            <person name="Lipzen A."/>
            <person name="Lutzoni F."/>
            <person name="Magnuson J."/>
            <person name="Mondo S."/>
            <person name="Nolan M."/>
            <person name="Ohm R."/>
            <person name="Pangilinan J."/>
            <person name="Park H.-J."/>
            <person name="Ramirez L."/>
            <person name="Alfaro M."/>
            <person name="Sun H."/>
            <person name="Tritt A."/>
            <person name="Yoshinaga Y."/>
            <person name="Zwiers L.-H."/>
            <person name="Turgeon B."/>
            <person name="Goodwin S."/>
            <person name="Spatafora J."/>
            <person name="Crous P."/>
            <person name="Grigoriev I."/>
        </authorList>
    </citation>
    <scope>NUCLEOTIDE SEQUENCE</scope>
    <source>
        <strain evidence="8">CBS 161.51</strain>
    </source>
</reference>
<dbReference type="AlphaFoldDB" id="A0A6A5SXE4"/>
<dbReference type="OrthoDB" id="5954308at2759"/>
<dbReference type="Proteomes" id="UP000800038">
    <property type="component" value="Unassembled WGS sequence"/>
</dbReference>
<comment type="similarity">
    <text evidence="5">Belongs to the anthrone oxygenase family.</text>
</comment>
<feature type="transmembrane region" description="Helical" evidence="7">
    <location>
        <begin position="12"/>
        <end position="33"/>
    </location>
</feature>
<gene>
    <name evidence="8" type="ORF">EJ02DRAFT_323341</name>
</gene>
<keyword evidence="4 7" id="KW-0472">Membrane</keyword>
<evidence type="ECO:0000313" key="8">
    <source>
        <dbReference type="EMBL" id="KAF1944384.1"/>
    </source>
</evidence>
<dbReference type="EMBL" id="ML976017">
    <property type="protein sequence ID" value="KAF1944384.1"/>
    <property type="molecule type" value="Genomic_DNA"/>
</dbReference>
<feature type="compositionally biased region" description="Basic and acidic residues" evidence="6">
    <location>
        <begin position="169"/>
        <end position="179"/>
    </location>
</feature>
<proteinExistence type="inferred from homology"/>
<evidence type="ECO:0008006" key="10">
    <source>
        <dbReference type="Google" id="ProtNLM"/>
    </source>
</evidence>
<dbReference type="Pfam" id="PF08592">
    <property type="entry name" value="Anthrone_oxy"/>
    <property type="match status" value="1"/>
</dbReference>
<dbReference type="GO" id="GO:0016020">
    <property type="term" value="C:membrane"/>
    <property type="evidence" value="ECO:0007669"/>
    <property type="project" value="UniProtKB-SubCell"/>
</dbReference>
<feature type="transmembrane region" description="Helical" evidence="7">
    <location>
        <begin position="95"/>
        <end position="116"/>
    </location>
</feature>
<comment type="subcellular location">
    <subcellularLocation>
        <location evidence="1">Membrane</location>
        <topology evidence="1">Multi-pass membrane protein</topology>
    </subcellularLocation>
</comment>
<dbReference type="PANTHER" id="PTHR35042">
    <property type="entry name" value="ANTHRONE OXYGENASE ENCC"/>
    <property type="match status" value="1"/>
</dbReference>
<protein>
    <recommendedName>
        <fullName evidence="10">DUF1772-domain-containing protein</fullName>
    </recommendedName>
</protein>
<dbReference type="InterPro" id="IPR013901">
    <property type="entry name" value="Anthrone_oxy"/>
</dbReference>
<feature type="transmembrane region" description="Helical" evidence="7">
    <location>
        <begin position="54"/>
        <end position="75"/>
    </location>
</feature>
<evidence type="ECO:0000256" key="3">
    <source>
        <dbReference type="ARBA" id="ARBA00022989"/>
    </source>
</evidence>
<feature type="non-terminal residue" evidence="8">
    <location>
        <position position="216"/>
    </location>
</feature>
<evidence type="ECO:0000256" key="2">
    <source>
        <dbReference type="ARBA" id="ARBA00022692"/>
    </source>
</evidence>
<evidence type="ECO:0000313" key="9">
    <source>
        <dbReference type="Proteomes" id="UP000800038"/>
    </source>
</evidence>
<feature type="compositionally biased region" description="Basic and acidic residues" evidence="6">
    <location>
        <begin position="139"/>
        <end position="161"/>
    </location>
</feature>
<feature type="transmembrane region" description="Helical" evidence="7">
    <location>
        <begin position="197"/>
        <end position="215"/>
    </location>
</feature>
<keyword evidence="3 7" id="KW-1133">Transmembrane helix</keyword>
<evidence type="ECO:0000256" key="1">
    <source>
        <dbReference type="ARBA" id="ARBA00004141"/>
    </source>
</evidence>
<feature type="region of interest" description="Disordered" evidence="6">
    <location>
        <begin position="133"/>
        <end position="185"/>
    </location>
</feature>
<evidence type="ECO:0000256" key="7">
    <source>
        <dbReference type="SAM" id="Phobius"/>
    </source>
</evidence>